<feature type="transmembrane region" description="Helical" evidence="1">
    <location>
        <begin position="12"/>
        <end position="32"/>
    </location>
</feature>
<dbReference type="Proteomes" id="UP000228896">
    <property type="component" value="Unassembled WGS sequence"/>
</dbReference>
<keyword evidence="1" id="KW-0472">Membrane</keyword>
<protein>
    <submittedName>
        <fullName evidence="2">Uncharacterized protein</fullName>
    </submittedName>
</protein>
<proteinExistence type="predicted"/>
<organism evidence="2 3">
    <name type="scientific">Candidatus Falkowbacteria bacterium CG02_land_8_20_14_3_00_36_14</name>
    <dbReference type="NCBI Taxonomy" id="1974560"/>
    <lineage>
        <taxon>Bacteria</taxon>
        <taxon>Candidatus Falkowiibacteriota</taxon>
    </lineage>
</organism>
<feature type="transmembrane region" description="Helical" evidence="1">
    <location>
        <begin position="38"/>
        <end position="60"/>
    </location>
</feature>
<reference evidence="3" key="1">
    <citation type="submission" date="2017-09" db="EMBL/GenBank/DDBJ databases">
        <title>Depth-based differentiation of microbial function through sediment-hosted aquifers and enrichment of novel symbionts in the deep terrestrial subsurface.</title>
        <authorList>
            <person name="Probst A.J."/>
            <person name="Ladd B."/>
            <person name="Jarett J.K."/>
            <person name="Geller-Mcgrath D.E."/>
            <person name="Sieber C.M.K."/>
            <person name="Emerson J.B."/>
            <person name="Anantharaman K."/>
            <person name="Thomas B.C."/>
            <person name="Malmstrom R."/>
            <person name="Stieglmeier M."/>
            <person name="Klingl A."/>
            <person name="Woyke T."/>
            <person name="Ryan C.M."/>
            <person name="Banfield J.F."/>
        </authorList>
    </citation>
    <scope>NUCLEOTIDE SEQUENCE [LARGE SCALE GENOMIC DNA]</scope>
</reference>
<gene>
    <name evidence="2" type="ORF">COS18_04505</name>
</gene>
<keyword evidence="1" id="KW-0812">Transmembrane</keyword>
<sequence length="75" mass="8856">MLILFKKIEKKINGIIWTFVSTGVILLILAVLVVWTDFMIRLVFGMIILVIAYGFFYGAYKIYEIKKELKNYFKL</sequence>
<dbReference type="EMBL" id="PETS01000116">
    <property type="protein sequence ID" value="PIV50614.1"/>
    <property type="molecule type" value="Genomic_DNA"/>
</dbReference>
<evidence type="ECO:0000256" key="1">
    <source>
        <dbReference type="SAM" id="Phobius"/>
    </source>
</evidence>
<comment type="caution">
    <text evidence="2">The sequence shown here is derived from an EMBL/GenBank/DDBJ whole genome shotgun (WGS) entry which is preliminary data.</text>
</comment>
<dbReference type="AlphaFoldDB" id="A0A2M7DLI4"/>
<evidence type="ECO:0000313" key="3">
    <source>
        <dbReference type="Proteomes" id="UP000228896"/>
    </source>
</evidence>
<accession>A0A2M7DLI4</accession>
<evidence type="ECO:0000313" key="2">
    <source>
        <dbReference type="EMBL" id="PIV50614.1"/>
    </source>
</evidence>
<name>A0A2M7DLI4_9BACT</name>
<keyword evidence="1" id="KW-1133">Transmembrane helix</keyword>